<evidence type="ECO:0000256" key="5">
    <source>
        <dbReference type="PROSITE-ProRule" id="PRU00339"/>
    </source>
</evidence>
<evidence type="ECO:0000313" key="8">
    <source>
        <dbReference type="EMBL" id="CAI5755656.1"/>
    </source>
</evidence>
<dbReference type="InterPro" id="IPR013105">
    <property type="entry name" value="TPR_2"/>
</dbReference>
<dbReference type="InterPro" id="IPR025986">
    <property type="entry name" value="RPAP3-like_C"/>
</dbReference>
<dbReference type="InterPro" id="IPR051966">
    <property type="entry name" value="RPAP3"/>
</dbReference>
<keyword evidence="9" id="KW-1185">Reference proteome</keyword>
<evidence type="ECO:0000256" key="6">
    <source>
        <dbReference type="SAM" id="MobiDB-lite"/>
    </source>
</evidence>
<dbReference type="EMBL" id="CANTUO010000001">
    <property type="protein sequence ID" value="CAI5755656.1"/>
    <property type="molecule type" value="Genomic_DNA"/>
</dbReference>
<evidence type="ECO:0000259" key="7">
    <source>
        <dbReference type="Pfam" id="PF13877"/>
    </source>
</evidence>
<dbReference type="AlphaFoldDB" id="A0A9W4XEI4"/>
<gene>
    <name evidence="8" type="ORF">CANVERA_P0172</name>
</gene>
<evidence type="ECO:0000256" key="2">
    <source>
        <dbReference type="ARBA" id="ARBA00022803"/>
    </source>
</evidence>
<dbReference type="PANTHER" id="PTHR46423">
    <property type="entry name" value="RNA POLYMERASE II-ASSOCIATED PROTEIN 3"/>
    <property type="match status" value="1"/>
</dbReference>
<feature type="region of interest" description="Disordered" evidence="6">
    <location>
        <begin position="155"/>
        <end position="180"/>
    </location>
</feature>
<comment type="caution">
    <text evidence="8">The sequence shown here is derived from an EMBL/GenBank/DDBJ whole genome shotgun (WGS) entry which is preliminary data.</text>
</comment>
<sequence>MPVTSESLKVEGNKAFSEKQYKKAAKLYGDAIQLDIYNPVLYSNRAQCFLNLKDYTRAYQDCISGLNLGGNLQISIKLNYRKGLALIGLNRFKDAKAAFENVLELDPNNELAKSELKKLSDLDEDIDDGEVDEEIDIPIEKVDELPKEYADLLKTSEKVEEEDDEEEEKVPELEPSEEANKEINELFGSKSNSEPKTTNIPKIEEKVEISPMHYLTTLKKLPDDKKAKGYKYVLTLTRDDYANVFGSAGIDTEFLEFFLHAILYCCKNTNFLSNWSQLALSHLDQFSKFKRFDLSMMMCDDNVKKQILQHINDNDDKRTYTKYFS</sequence>
<dbReference type="Pfam" id="PF13877">
    <property type="entry name" value="RPAP3_C"/>
    <property type="match status" value="1"/>
</dbReference>
<keyword evidence="1" id="KW-0677">Repeat</keyword>
<dbReference type="SMART" id="SM00028">
    <property type="entry name" value="TPR"/>
    <property type="match status" value="3"/>
</dbReference>
<evidence type="ECO:0000256" key="3">
    <source>
        <dbReference type="ARBA" id="ARBA00038275"/>
    </source>
</evidence>
<feature type="domain" description="RNA-polymerase II-associated protein 3-like C-terminal" evidence="7">
    <location>
        <begin position="210"/>
        <end position="303"/>
    </location>
</feature>
<dbReference type="PANTHER" id="PTHR46423:SF1">
    <property type="entry name" value="RNA POLYMERASE II-ASSOCIATED PROTEIN 3"/>
    <property type="match status" value="1"/>
</dbReference>
<comment type="similarity">
    <text evidence="3">Belongs to the RPAP3 family.</text>
</comment>
<reference evidence="8" key="1">
    <citation type="submission" date="2022-12" db="EMBL/GenBank/DDBJ databases">
        <authorList>
            <person name="Brejova B."/>
        </authorList>
    </citation>
    <scope>NUCLEOTIDE SEQUENCE</scope>
</reference>
<dbReference type="InterPro" id="IPR019734">
    <property type="entry name" value="TPR_rpt"/>
</dbReference>
<feature type="compositionally biased region" description="Acidic residues" evidence="6">
    <location>
        <begin position="159"/>
        <end position="177"/>
    </location>
</feature>
<protein>
    <recommendedName>
        <fullName evidence="4">RNA polymerase II-associated protein 3</fullName>
    </recommendedName>
</protein>
<dbReference type="Proteomes" id="UP001152885">
    <property type="component" value="Unassembled WGS sequence"/>
</dbReference>
<dbReference type="Gene3D" id="1.25.40.10">
    <property type="entry name" value="Tetratricopeptide repeat domain"/>
    <property type="match status" value="1"/>
</dbReference>
<dbReference type="OrthoDB" id="10250354at2759"/>
<accession>A0A9W4XEI4</accession>
<dbReference type="Pfam" id="PF07719">
    <property type="entry name" value="TPR_2"/>
    <property type="match status" value="1"/>
</dbReference>
<dbReference type="InterPro" id="IPR011990">
    <property type="entry name" value="TPR-like_helical_dom_sf"/>
</dbReference>
<organism evidence="8 9">
    <name type="scientific">Candida verbasci</name>
    <dbReference type="NCBI Taxonomy" id="1227364"/>
    <lineage>
        <taxon>Eukaryota</taxon>
        <taxon>Fungi</taxon>
        <taxon>Dikarya</taxon>
        <taxon>Ascomycota</taxon>
        <taxon>Saccharomycotina</taxon>
        <taxon>Pichiomycetes</taxon>
        <taxon>Debaryomycetaceae</taxon>
        <taxon>Candida/Lodderomyces clade</taxon>
        <taxon>Candida</taxon>
    </lineage>
</organism>
<proteinExistence type="inferred from homology"/>
<keyword evidence="2 5" id="KW-0802">TPR repeat</keyword>
<feature type="repeat" description="TPR" evidence="5">
    <location>
        <begin position="76"/>
        <end position="109"/>
    </location>
</feature>
<dbReference type="SUPFAM" id="SSF48452">
    <property type="entry name" value="TPR-like"/>
    <property type="match status" value="1"/>
</dbReference>
<dbReference type="GO" id="GO:0101031">
    <property type="term" value="C:protein folding chaperone complex"/>
    <property type="evidence" value="ECO:0007669"/>
    <property type="project" value="TreeGrafter"/>
</dbReference>
<evidence type="ECO:0000313" key="9">
    <source>
        <dbReference type="Proteomes" id="UP001152885"/>
    </source>
</evidence>
<evidence type="ECO:0000256" key="4">
    <source>
        <dbReference type="ARBA" id="ARBA00040133"/>
    </source>
</evidence>
<dbReference type="PROSITE" id="PS50005">
    <property type="entry name" value="TPR"/>
    <property type="match status" value="1"/>
</dbReference>
<evidence type="ECO:0000256" key="1">
    <source>
        <dbReference type="ARBA" id="ARBA00022737"/>
    </source>
</evidence>
<name>A0A9W4XEI4_9ASCO</name>